<keyword evidence="3" id="KW-1185">Reference proteome</keyword>
<gene>
    <name evidence="2" type="ORF">ACFFUR_12970</name>
</gene>
<evidence type="ECO:0000313" key="2">
    <source>
        <dbReference type="EMBL" id="MFB9212720.1"/>
    </source>
</evidence>
<evidence type="ECO:0000313" key="3">
    <source>
        <dbReference type="Proteomes" id="UP001589654"/>
    </source>
</evidence>
<dbReference type="InterPro" id="IPR050570">
    <property type="entry name" value="Cell_wall_metabolism_enzyme"/>
</dbReference>
<dbReference type="InterPro" id="IPR016047">
    <property type="entry name" value="M23ase_b-sheet_dom"/>
</dbReference>
<organism evidence="2 3">
    <name type="scientific">Echinicola jeungdonensis</name>
    <dbReference type="NCBI Taxonomy" id="709343"/>
    <lineage>
        <taxon>Bacteria</taxon>
        <taxon>Pseudomonadati</taxon>
        <taxon>Bacteroidota</taxon>
        <taxon>Cytophagia</taxon>
        <taxon>Cytophagales</taxon>
        <taxon>Cyclobacteriaceae</taxon>
        <taxon>Echinicola</taxon>
    </lineage>
</organism>
<dbReference type="RefSeq" id="WP_290247508.1">
    <property type="nucleotide sequence ID" value="NZ_JAUFQT010000001.1"/>
</dbReference>
<dbReference type="InterPro" id="IPR011055">
    <property type="entry name" value="Dup_hybrid_motif"/>
</dbReference>
<dbReference type="PANTHER" id="PTHR21666">
    <property type="entry name" value="PEPTIDASE-RELATED"/>
    <property type="match status" value="1"/>
</dbReference>
<protein>
    <submittedName>
        <fullName evidence="2">Peptidoglycan DD-metalloendopeptidase family protein</fullName>
    </submittedName>
</protein>
<name>A0ABV5J9C5_9BACT</name>
<proteinExistence type="predicted"/>
<reference evidence="2 3" key="1">
    <citation type="submission" date="2024-09" db="EMBL/GenBank/DDBJ databases">
        <authorList>
            <person name="Sun Q."/>
            <person name="Mori K."/>
        </authorList>
    </citation>
    <scope>NUCLEOTIDE SEQUENCE [LARGE SCALE GENOMIC DNA]</scope>
    <source>
        <strain evidence="2 3">CECT 7682</strain>
    </source>
</reference>
<sequence>MEKIKHLLKKASFFPIMGQKLTPENTIYFDFSESNNDLEKLNLADMASFSQYVPEILDKNGKKFGYGGYLEHRSFYKRSPVFATPSGEYRNIHLGVDIWANIGHPVFVPMDGEIHSFFDHDELGNYGPVIILKHQIEGIYFHSLFGHLSKKDLTGLEKGKKAKAGEIIGHIGAYEENGNWPPHLHFQLVIDMEGQEGDYLGVCAESDLEKYKNNCPDPSWLIFPKN</sequence>
<feature type="domain" description="M23ase beta-sheet core" evidence="1">
    <location>
        <begin position="92"/>
        <end position="190"/>
    </location>
</feature>
<dbReference type="CDD" id="cd12797">
    <property type="entry name" value="M23_peptidase"/>
    <property type="match status" value="1"/>
</dbReference>
<accession>A0ABV5J9C5</accession>
<comment type="caution">
    <text evidence="2">The sequence shown here is derived from an EMBL/GenBank/DDBJ whole genome shotgun (WGS) entry which is preliminary data.</text>
</comment>
<dbReference type="Gene3D" id="2.70.70.10">
    <property type="entry name" value="Glucose Permease (Domain IIA)"/>
    <property type="match status" value="1"/>
</dbReference>
<dbReference type="EMBL" id="JBHMEW010000063">
    <property type="protein sequence ID" value="MFB9212720.1"/>
    <property type="molecule type" value="Genomic_DNA"/>
</dbReference>
<dbReference type="Pfam" id="PF01551">
    <property type="entry name" value="Peptidase_M23"/>
    <property type="match status" value="1"/>
</dbReference>
<evidence type="ECO:0000259" key="1">
    <source>
        <dbReference type="Pfam" id="PF01551"/>
    </source>
</evidence>
<dbReference type="Proteomes" id="UP001589654">
    <property type="component" value="Unassembled WGS sequence"/>
</dbReference>
<dbReference type="PANTHER" id="PTHR21666:SF270">
    <property type="entry name" value="MUREIN HYDROLASE ACTIVATOR ENVC"/>
    <property type="match status" value="1"/>
</dbReference>
<dbReference type="SUPFAM" id="SSF51261">
    <property type="entry name" value="Duplicated hybrid motif"/>
    <property type="match status" value="1"/>
</dbReference>